<accession>A0A7S0QR61</accession>
<evidence type="ECO:0000256" key="1">
    <source>
        <dbReference type="SAM" id="MobiDB-lite"/>
    </source>
</evidence>
<feature type="transmembrane region" description="Helical" evidence="2">
    <location>
        <begin position="1170"/>
        <end position="1192"/>
    </location>
</feature>
<keyword evidence="2" id="KW-0472">Membrane</keyword>
<keyword evidence="2" id="KW-1133">Transmembrane helix</keyword>
<feature type="compositionally biased region" description="Acidic residues" evidence="1">
    <location>
        <begin position="1390"/>
        <end position="1401"/>
    </location>
</feature>
<gene>
    <name evidence="4" type="ORF">CCUR1050_LOCUS28968</name>
</gene>
<organism evidence="4">
    <name type="scientific">Cryptomonas curvata</name>
    <dbReference type="NCBI Taxonomy" id="233186"/>
    <lineage>
        <taxon>Eukaryota</taxon>
        <taxon>Cryptophyceae</taxon>
        <taxon>Cryptomonadales</taxon>
        <taxon>Cryptomonadaceae</taxon>
        <taxon>Cryptomonas</taxon>
    </lineage>
</organism>
<feature type="transmembrane region" description="Helical" evidence="2">
    <location>
        <begin position="955"/>
        <end position="980"/>
    </location>
</feature>
<dbReference type="PANTHER" id="PTHR46104:SF1">
    <property type="entry name" value="GENE 9195-RELATED"/>
    <property type="match status" value="1"/>
</dbReference>
<feature type="transmembrane region" description="Helical" evidence="2">
    <location>
        <begin position="840"/>
        <end position="859"/>
    </location>
</feature>
<dbReference type="EMBL" id="HBEZ01052769">
    <property type="protein sequence ID" value="CAD8654975.1"/>
    <property type="molecule type" value="Transcribed_RNA"/>
</dbReference>
<feature type="transmembrane region" description="Helical" evidence="2">
    <location>
        <begin position="917"/>
        <end position="935"/>
    </location>
</feature>
<feature type="domain" description="Tyrosine-protein kinase ephrin type A/B receptor-like" evidence="3">
    <location>
        <begin position="25"/>
        <end position="61"/>
    </location>
</feature>
<evidence type="ECO:0000256" key="2">
    <source>
        <dbReference type="SAM" id="Phobius"/>
    </source>
</evidence>
<feature type="compositionally biased region" description="Acidic residues" evidence="1">
    <location>
        <begin position="1443"/>
        <end position="1452"/>
    </location>
</feature>
<keyword evidence="2" id="KW-0812">Transmembrane</keyword>
<reference evidence="4" key="1">
    <citation type="submission" date="2021-01" db="EMBL/GenBank/DDBJ databases">
        <authorList>
            <person name="Corre E."/>
            <person name="Pelletier E."/>
            <person name="Niang G."/>
            <person name="Scheremetjew M."/>
            <person name="Finn R."/>
            <person name="Kale V."/>
            <person name="Holt S."/>
            <person name="Cochrane G."/>
            <person name="Meng A."/>
            <person name="Brown T."/>
            <person name="Cohen L."/>
        </authorList>
    </citation>
    <scope>NUCLEOTIDE SEQUENCE</scope>
    <source>
        <strain evidence="4">CCAP979/52</strain>
    </source>
</reference>
<feature type="transmembrane region" description="Helical" evidence="2">
    <location>
        <begin position="1094"/>
        <end position="1112"/>
    </location>
</feature>
<dbReference type="SMART" id="SM01411">
    <property type="entry name" value="Ephrin_rec_like"/>
    <property type="match status" value="3"/>
</dbReference>
<feature type="transmembrane region" description="Helical" evidence="2">
    <location>
        <begin position="782"/>
        <end position="803"/>
    </location>
</feature>
<name>A0A7S0QR61_9CRYP</name>
<feature type="compositionally biased region" description="Acidic residues" evidence="1">
    <location>
        <begin position="1492"/>
        <end position="1502"/>
    </location>
</feature>
<feature type="transmembrane region" description="Helical" evidence="2">
    <location>
        <begin position="733"/>
        <end position="755"/>
    </location>
</feature>
<dbReference type="InterPro" id="IPR011641">
    <property type="entry name" value="Tyr-kin_ephrin_A/B_rcpt-like"/>
</dbReference>
<feature type="region of interest" description="Disordered" evidence="1">
    <location>
        <begin position="1322"/>
        <end position="1354"/>
    </location>
</feature>
<dbReference type="Gene3D" id="2.10.50.10">
    <property type="entry name" value="Tumor Necrosis Factor Receptor, subunit A, domain 2"/>
    <property type="match status" value="1"/>
</dbReference>
<proteinExistence type="predicted"/>
<feature type="compositionally biased region" description="Low complexity" evidence="1">
    <location>
        <begin position="1549"/>
        <end position="1558"/>
    </location>
</feature>
<evidence type="ECO:0000259" key="3">
    <source>
        <dbReference type="Pfam" id="PF07699"/>
    </source>
</evidence>
<dbReference type="PANTHER" id="PTHR46104">
    <property type="entry name" value="GENE 9195-RELATED-RELATED"/>
    <property type="match status" value="1"/>
</dbReference>
<feature type="region of interest" description="Disordered" evidence="1">
    <location>
        <begin position="1382"/>
        <end position="1563"/>
    </location>
</feature>
<feature type="transmembrane region" description="Helical" evidence="2">
    <location>
        <begin position="1212"/>
        <end position="1235"/>
    </location>
</feature>
<dbReference type="Pfam" id="PF07699">
    <property type="entry name" value="Ephrin_rec_like"/>
    <property type="match status" value="1"/>
</dbReference>
<sequence length="1581" mass="178217">MDATINCIICPAGHSCMLDATTDPSSCPAGTYRSALDSVSCILCPTGTWSIRTGLTDMSLCEPCPPGVVCSIGGTTNLSLSSPCPEGYVCDTGTNSERQFKVKCPAGYFCDFGTTPTSQYDFPCDPGFGCPEGTAFSTRVSLPCSPGYYCLAGSMSQRPLQTKCPIGTTSLEGALSVYECFRSGTESICRVSPYYNTSFDPCLLKLKCWKTSPEDQEKQSTCFYKGIAEARYDFEGGLKNLVVRENNFLKLEAMANAVVKLDFRNVPIRMEHASHYEIVIYFFNKTDGIRVHRVYAQCLYLKSKEGTYEDLSCQDFSGTWFESNTVDKHGILEFTISTHYEIWFRVEVEIVHGLYIENKNYTAFRQTMSITFHYPTRANYLPQYDQQNLTSSAVGNRALQARGDCVVERNGIFRPCSRLFYVTLNSADLDLNVALNVEEPFQPDVANDNNWKFMTMPMIDFTTTNITVPLVVRPFVTNKADGILGVGKKNSEAYPSSWSNRGPNTDNVGTGDDQMIVLPYLPFFSKCRGFDSHIPLFRVLEDERRDNIEGGCNLTSKGQGRSINQWDPLNSPSQDELDLENIADACHWIIHCSYEEQIDKTPLPQRWFSRDPGSILFSLTRDAFNENDYRNLNTFKSFLNTDLLVPAYVSSPDIPYDPKLVVSGVPRKVTLILSYYQRDINTKRIVDASVSLDDYEIPDNVTAPGARDYTLEINFKAISWSSLLNLFALDLEVYAVFYMLLGLSVVVFGAVFWAFNRLFTRLSSPPAFRFLSYAGLTTLPPIQGFLIALIPILAIVLFLEILFNQINLLSLPNETFGNIADNLYGSGDVTQMKRTADGRFAVALAVISFYAMFITAKLLTPQKDRIIVQEASRTTESEIFTDPNIWHRTHIVFSYCVTVVVYSAIFEYSYSNMMRNYFYTNLMLIYIFNIFYEAFLEELLGDDLMVKSHSVIADLAVGIMTMAASSFLDFVQGYIIAMLLETAQRVYVDPGIDWLLERWEFLLRLYEKYKARREMLRDEEGADADDLEDDDLWLDVEDEQPASPVEHILGSYAAYSCGAIVMLYAPFVVLFVDWAEQHSGVGAAFGIRKSDFKFYWLFNFFSILPTMMRDVFVHNISELFHGWKVYEYMKYCRHRYSKRQFRWKASDPHEDETLKASLRLTDLLCFSSQYYFILAFSACGAMFLILALQILLRQTDNVKDYNPYNPFGDKMLPFVILIVFAFCKLLHYACIHFGYRFLWRHKRVAADIGDEGLLLGEGDKNSLNLPDWGQQGFGAGSGGGGGGNNIDITTDSFRHRFFEANKPWIIQQLRKTMSPRAQLEALTKGELLPDDTDRKKGGDVSDDDGSDSDSARDDKFELDPLAKVVAQRWLSKTRHRLGLPDRKQAALDISSDDESSDEDDDAPTRKPKLSSASRDIAQQWLASVRKNNVPGKEAADSNRLDISSDEGSESADDDRPVVAMSGQSRQIAKKWLDTIRNNAPVRPRAQGRSDDISDEDSSEDGFDNSMQVGPKAKAIAKIWLQQGRRQLGNHGAPSERPDLDVSDDESSSDSEAPNNSESRNIPLTGKTKAIALAWLRNIRIS</sequence>
<protein>
    <recommendedName>
        <fullName evidence="3">Tyrosine-protein kinase ephrin type A/B receptor-like domain-containing protein</fullName>
    </recommendedName>
</protein>
<evidence type="ECO:0000313" key="4">
    <source>
        <dbReference type="EMBL" id="CAD8654975.1"/>
    </source>
</evidence>
<feature type="transmembrane region" description="Helical" evidence="2">
    <location>
        <begin position="1052"/>
        <end position="1074"/>
    </location>
</feature>